<keyword evidence="3" id="KW-1185">Reference proteome</keyword>
<dbReference type="SUPFAM" id="SSF52317">
    <property type="entry name" value="Class I glutamine amidotransferase-like"/>
    <property type="match status" value="1"/>
</dbReference>
<dbReference type="Pfam" id="PF01965">
    <property type="entry name" value="DJ-1_PfpI"/>
    <property type="match status" value="1"/>
</dbReference>
<sequence>MNSKNIAILVFDDVEILDFAGPYESFAAAGRIDNSNLFNVYTVSEKPKPIMARDGLSINPRYSFSDAPHADILLVPGGPGTEKVIFNDTLINWVKSTAREVELLLSVCDGAIVLGKAGLLENLSATTHHLDVERLREVAPNTLIKKTERIVDNGRVITGGGVSAGIDLSLYVVSKLLGKEWAVKTARMMEYDLKPEWI</sequence>
<accession>A0A1Z4M1H7</accession>
<name>A0A1Z4M1H7_9CYAN</name>
<dbReference type="AlphaFoldDB" id="A0A1Z4M1H7"/>
<proteinExistence type="predicted"/>
<dbReference type="InterPro" id="IPR052158">
    <property type="entry name" value="INH-QAR"/>
</dbReference>
<dbReference type="PANTHER" id="PTHR43130:SF14">
    <property type="entry name" value="DJ-1_PFPI DOMAIN-CONTAINING PROTEIN"/>
    <property type="match status" value="1"/>
</dbReference>
<dbReference type="EMBL" id="AP018227">
    <property type="protein sequence ID" value="BAY87317.1"/>
    <property type="molecule type" value="Genomic_DNA"/>
</dbReference>
<feature type="domain" description="DJ-1/PfpI" evidence="1">
    <location>
        <begin position="4"/>
        <end position="173"/>
    </location>
</feature>
<dbReference type="GO" id="GO:0006355">
    <property type="term" value="P:regulation of DNA-templated transcription"/>
    <property type="evidence" value="ECO:0007669"/>
    <property type="project" value="TreeGrafter"/>
</dbReference>
<dbReference type="Proteomes" id="UP000218418">
    <property type="component" value="Chromosome"/>
</dbReference>
<gene>
    <name evidence="2" type="ORF">NIES267_68390</name>
</gene>
<dbReference type="InterPro" id="IPR002818">
    <property type="entry name" value="DJ-1/PfpI"/>
</dbReference>
<dbReference type="CDD" id="cd03139">
    <property type="entry name" value="GATase1_PfpI_2"/>
    <property type="match status" value="1"/>
</dbReference>
<reference evidence="2 3" key="1">
    <citation type="submission" date="2017-06" db="EMBL/GenBank/DDBJ databases">
        <title>Genome sequencing of cyanobaciteial culture collection at National Institute for Environmental Studies (NIES).</title>
        <authorList>
            <person name="Hirose Y."/>
            <person name="Shimura Y."/>
            <person name="Fujisawa T."/>
            <person name="Nakamura Y."/>
            <person name="Kawachi M."/>
        </authorList>
    </citation>
    <scope>NUCLEOTIDE SEQUENCE [LARGE SCALE GENOMIC DNA]</scope>
    <source>
        <strain evidence="2 3">NIES-267</strain>
    </source>
</reference>
<dbReference type="Gene3D" id="3.40.50.880">
    <property type="match status" value="1"/>
</dbReference>
<evidence type="ECO:0000313" key="3">
    <source>
        <dbReference type="Proteomes" id="UP000218418"/>
    </source>
</evidence>
<evidence type="ECO:0000259" key="1">
    <source>
        <dbReference type="Pfam" id="PF01965"/>
    </source>
</evidence>
<dbReference type="OrthoDB" id="6382410at2"/>
<protein>
    <submittedName>
        <fullName evidence="2">DJ-1/PfpI family protein</fullName>
    </submittedName>
</protein>
<organism evidence="2 3">
    <name type="scientific">Calothrix parasitica NIES-267</name>
    <dbReference type="NCBI Taxonomy" id="1973488"/>
    <lineage>
        <taxon>Bacteria</taxon>
        <taxon>Bacillati</taxon>
        <taxon>Cyanobacteriota</taxon>
        <taxon>Cyanophyceae</taxon>
        <taxon>Nostocales</taxon>
        <taxon>Calotrichaceae</taxon>
        <taxon>Calothrix</taxon>
    </lineage>
</organism>
<dbReference type="InterPro" id="IPR029062">
    <property type="entry name" value="Class_I_gatase-like"/>
</dbReference>
<evidence type="ECO:0000313" key="2">
    <source>
        <dbReference type="EMBL" id="BAY87317.1"/>
    </source>
</evidence>
<dbReference type="PANTHER" id="PTHR43130">
    <property type="entry name" value="ARAC-FAMILY TRANSCRIPTIONAL REGULATOR"/>
    <property type="match status" value="1"/>
</dbReference>